<gene>
    <name evidence="1" type="ORF">STAS_33686</name>
</gene>
<protein>
    <submittedName>
        <fullName evidence="1">C2H2 and C2HC zinc fingers superfamily protein</fullName>
    </submittedName>
</protein>
<dbReference type="AlphaFoldDB" id="A0A5A7RFM4"/>
<sequence length="139" mass="15678">MIPFLLRLQLYASQRHVRARCVVAASKVHRLDRVGPAYVDIVDSRQSHSRRLVLARGLVAVILVDDYREYLPCFYSDPIHGIVHDNVTDGNVRNAGFGVVFSKSTYADAVAGPTVDIVYLNSPQAILELRMSTSFEFWR</sequence>
<reference evidence="2" key="1">
    <citation type="journal article" date="2019" name="Curr. Biol.">
        <title>Genome Sequence of Striga asiatica Provides Insight into the Evolution of Plant Parasitism.</title>
        <authorList>
            <person name="Yoshida S."/>
            <person name="Kim S."/>
            <person name="Wafula E.K."/>
            <person name="Tanskanen J."/>
            <person name="Kim Y.M."/>
            <person name="Honaas L."/>
            <person name="Yang Z."/>
            <person name="Spallek T."/>
            <person name="Conn C.E."/>
            <person name="Ichihashi Y."/>
            <person name="Cheong K."/>
            <person name="Cui S."/>
            <person name="Der J.P."/>
            <person name="Gundlach H."/>
            <person name="Jiao Y."/>
            <person name="Hori C."/>
            <person name="Ishida J.K."/>
            <person name="Kasahara H."/>
            <person name="Kiba T."/>
            <person name="Kim M.S."/>
            <person name="Koo N."/>
            <person name="Laohavisit A."/>
            <person name="Lee Y.H."/>
            <person name="Lumba S."/>
            <person name="McCourt P."/>
            <person name="Mortimer J.C."/>
            <person name="Mutuku J.M."/>
            <person name="Nomura T."/>
            <person name="Sasaki-Sekimoto Y."/>
            <person name="Seto Y."/>
            <person name="Wang Y."/>
            <person name="Wakatake T."/>
            <person name="Sakakibara H."/>
            <person name="Demura T."/>
            <person name="Yamaguchi S."/>
            <person name="Yoneyama K."/>
            <person name="Manabe R.I."/>
            <person name="Nelson D.C."/>
            <person name="Schulman A.H."/>
            <person name="Timko M.P."/>
            <person name="dePamphilis C.W."/>
            <person name="Choi D."/>
            <person name="Shirasu K."/>
        </authorList>
    </citation>
    <scope>NUCLEOTIDE SEQUENCE [LARGE SCALE GENOMIC DNA]</scope>
    <source>
        <strain evidence="2">cv. UVA1</strain>
    </source>
</reference>
<evidence type="ECO:0000313" key="1">
    <source>
        <dbReference type="EMBL" id="GER55990.1"/>
    </source>
</evidence>
<keyword evidence="2" id="KW-1185">Reference proteome</keyword>
<evidence type="ECO:0000313" key="2">
    <source>
        <dbReference type="Proteomes" id="UP000325081"/>
    </source>
</evidence>
<dbReference type="Proteomes" id="UP000325081">
    <property type="component" value="Unassembled WGS sequence"/>
</dbReference>
<organism evidence="1 2">
    <name type="scientific">Striga asiatica</name>
    <name type="common">Asiatic witchweed</name>
    <name type="synonym">Buchnera asiatica</name>
    <dbReference type="NCBI Taxonomy" id="4170"/>
    <lineage>
        <taxon>Eukaryota</taxon>
        <taxon>Viridiplantae</taxon>
        <taxon>Streptophyta</taxon>
        <taxon>Embryophyta</taxon>
        <taxon>Tracheophyta</taxon>
        <taxon>Spermatophyta</taxon>
        <taxon>Magnoliopsida</taxon>
        <taxon>eudicotyledons</taxon>
        <taxon>Gunneridae</taxon>
        <taxon>Pentapetalae</taxon>
        <taxon>asterids</taxon>
        <taxon>lamiids</taxon>
        <taxon>Lamiales</taxon>
        <taxon>Orobanchaceae</taxon>
        <taxon>Buchnereae</taxon>
        <taxon>Striga</taxon>
    </lineage>
</organism>
<proteinExistence type="predicted"/>
<dbReference type="EMBL" id="BKCP01012403">
    <property type="protein sequence ID" value="GER55990.1"/>
    <property type="molecule type" value="Genomic_DNA"/>
</dbReference>
<accession>A0A5A7RFM4</accession>
<name>A0A5A7RFM4_STRAF</name>
<comment type="caution">
    <text evidence="1">The sequence shown here is derived from an EMBL/GenBank/DDBJ whole genome shotgun (WGS) entry which is preliminary data.</text>
</comment>